<gene>
    <name evidence="2" type="ORF">IF1G_00703</name>
</gene>
<feature type="transmembrane region" description="Helical" evidence="1">
    <location>
        <begin position="12"/>
        <end position="31"/>
    </location>
</feature>
<organism evidence="2 3">
    <name type="scientific">Cordyceps javanica</name>
    <dbReference type="NCBI Taxonomy" id="43265"/>
    <lineage>
        <taxon>Eukaryota</taxon>
        <taxon>Fungi</taxon>
        <taxon>Dikarya</taxon>
        <taxon>Ascomycota</taxon>
        <taxon>Pezizomycotina</taxon>
        <taxon>Sordariomycetes</taxon>
        <taxon>Hypocreomycetidae</taxon>
        <taxon>Hypocreales</taxon>
        <taxon>Cordycipitaceae</taxon>
        <taxon>Cordyceps</taxon>
    </lineage>
</organism>
<proteinExistence type="predicted"/>
<comment type="caution">
    <text evidence="2">The sequence shown here is derived from an EMBL/GenBank/DDBJ whole genome shotgun (WGS) entry which is preliminary data.</text>
</comment>
<accession>A0A545VGD8</accession>
<keyword evidence="1" id="KW-1133">Transmembrane helix</keyword>
<dbReference type="AlphaFoldDB" id="A0A545VGD8"/>
<keyword evidence="1" id="KW-0812">Transmembrane</keyword>
<dbReference type="EMBL" id="SPUK01000001">
    <property type="protein sequence ID" value="TQW00772.1"/>
    <property type="molecule type" value="Genomic_DNA"/>
</dbReference>
<keyword evidence="1" id="KW-0472">Membrane</keyword>
<sequence>MDPPPWHLKTTIFNGCGVFFFCNGSIAYFVVSCHGSIPLRSLQVWSRANSQSPFSQTARGGAHVALIAMCRPAAGLTTTRIFFVMYVLSPPVLRTAQDEKRAQRKTS</sequence>
<reference evidence="2 3" key="1">
    <citation type="journal article" date="2019" name="Appl. Microbiol. Biotechnol.">
        <title>Genome sequence of Isaria javanica and comparative genome analysis insights into family S53 peptidase evolution in fungal entomopathogens.</title>
        <authorList>
            <person name="Lin R."/>
            <person name="Zhang X."/>
            <person name="Xin B."/>
            <person name="Zou M."/>
            <person name="Gao Y."/>
            <person name="Qin F."/>
            <person name="Hu Q."/>
            <person name="Xie B."/>
            <person name="Cheng X."/>
        </authorList>
    </citation>
    <scope>NUCLEOTIDE SEQUENCE [LARGE SCALE GENOMIC DNA]</scope>
    <source>
        <strain evidence="2 3">IJ1G</strain>
    </source>
</reference>
<keyword evidence="3" id="KW-1185">Reference proteome</keyword>
<dbReference type="Proteomes" id="UP000315783">
    <property type="component" value="Unassembled WGS sequence"/>
</dbReference>
<protein>
    <submittedName>
        <fullName evidence="2">Uncharacterized protein</fullName>
    </submittedName>
</protein>
<evidence type="ECO:0000313" key="2">
    <source>
        <dbReference type="EMBL" id="TQW00772.1"/>
    </source>
</evidence>
<name>A0A545VGD8_9HYPO</name>
<evidence type="ECO:0000313" key="3">
    <source>
        <dbReference type="Proteomes" id="UP000315783"/>
    </source>
</evidence>
<evidence type="ECO:0000256" key="1">
    <source>
        <dbReference type="SAM" id="Phobius"/>
    </source>
</evidence>